<dbReference type="RefSeq" id="WP_222825589.1">
    <property type="nucleotide sequence ID" value="NZ_JAHWXP010000004.1"/>
</dbReference>
<proteinExistence type="predicted"/>
<evidence type="ECO:0000256" key="1">
    <source>
        <dbReference type="ARBA" id="ARBA00022962"/>
    </source>
</evidence>
<keyword evidence="4" id="KW-1185">Reference proteome</keyword>
<organism evidence="3 4">
    <name type="scientific">Alteriqipengyuania abyssalis</name>
    <dbReference type="NCBI Taxonomy" id="2860200"/>
    <lineage>
        <taxon>Bacteria</taxon>
        <taxon>Pseudomonadati</taxon>
        <taxon>Pseudomonadota</taxon>
        <taxon>Alphaproteobacteria</taxon>
        <taxon>Sphingomonadales</taxon>
        <taxon>Erythrobacteraceae</taxon>
        <taxon>Alteriqipengyuania</taxon>
    </lineage>
</organism>
<dbReference type="InterPro" id="IPR017932">
    <property type="entry name" value="GATase_2_dom"/>
</dbReference>
<feature type="domain" description="Glutamine amidotransferase type-2" evidence="2">
    <location>
        <begin position="2"/>
        <end position="268"/>
    </location>
</feature>
<dbReference type="CDD" id="cd01908">
    <property type="entry name" value="YafJ"/>
    <property type="match status" value="1"/>
</dbReference>
<dbReference type="PROSITE" id="PS51278">
    <property type="entry name" value="GATASE_TYPE_2"/>
    <property type="match status" value="1"/>
</dbReference>
<dbReference type="PANTHER" id="PTHR42824:SF1">
    <property type="entry name" value="GLUTAMINE AMIDOTRANSFERASE YAFJ-RELATED"/>
    <property type="match status" value="1"/>
</dbReference>
<reference evidence="3 4" key="1">
    <citation type="submission" date="2021-07" db="EMBL/GenBank/DDBJ databases">
        <title>Alteriqipengyuania abyssalis NZ-12B nov, sp.nov isolated from deep sea sponge in pacific ocean.</title>
        <authorList>
            <person name="Tareen S."/>
            <person name="Wink J."/>
        </authorList>
    </citation>
    <scope>NUCLEOTIDE SEQUENCE [LARGE SCALE GENOMIC DNA]</scope>
    <source>
        <strain evidence="3 4">NZ-12B</strain>
    </source>
</reference>
<dbReference type="Gene3D" id="3.60.20.10">
    <property type="entry name" value="Glutamine Phosphoribosylpyrophosphate, subunit 1, domain 1"/>
    <property type="match status" value="1"/>
</dbReference>
<evidence type="ECO:0000313" key="3">
    <source>
        <dbReference type="EMBL" id="MBY8338064.1"/>
    </source>
</evidence>
<gene>
    <name evidence="3" type="ORF">KYN89_13520</name>
</gene>
<protein>
    <submittedName>
        <fullName evidence="3">Class II glutamine amidotransferase</fullName>
    </submittedName>
</protein>
<keyword evidence="1 3" id="KW-0315">Glutamine amidotransferase</keyword>
<name>A0ABS7PG63_9SPHN</name>
<dbReference type="PANTHER" id="PTHR42824">
    <property type="entry name" value="GLUTAMINE AMIDOTRANSFERASE"/>
    <property type="match status" value="1"/>
</dbReference>
<dbReference type="InterPro" id="IPR026869">
    <property type="entry name" value="EgtC-like"/>
</dbReference>
<dbReference type="SUPFAM" id="SSF56235">
    <property type="entry name" value="N-terminal nucleophile aminohydrolases (Ntn hydrolases)"/>
    <property type="match status" value="1"/>
</dbReference>
<dbReference type="Pfam" id="PF13230">
    <property type="entry name" value="GATase_4"/>
    <property type="match status" value="1"/>
</dbReference>
<dbReference type="Proteomes" id="UP000759298">
    <property type="component" value="Unassembled WGS sequence"/>
</dbReference>
<comment type="caution">
    <text evidence="3">The sequence shown here is derived from an EMBL/GenBank/DDBJ whole genome shotgun (WGS) entry which is preliminary data.</text>
</comment>
<accession>A0ABS7PG63</accession>
<evidence type="ECO:0000313" key="4">
    <source>
        <dbReference type="Proteomes" id="UP000759298"/>
    </source>
</evidence>
<sequence>MCELFAMSASVPHTVRYELDLFAAEGGEKHRNRDGWGILFAQDRDAYLFREPDPATTSELSRMVVRDARPCKHLMAHVRRASAGKPALANTHPFDRVVNGRRNAFAHNGDLPGIEDREDAREWIPHRIGDTDSELAFLMLLDRLSQAGASDAEARLDVFARFAAEMRELGSSNFLFFDGEYLFVHADRRRFETEEGLTEPREPGLNIRSFDERHRGQKWQTSGATIEEISGPLHLFASVPLDPEGWEPLPRGTAMALKDGKIVSHYVS</sequence>
<dbReference type="InterPro" id="IPR029055">
    <property type="entry name" value="Ntn_hydrolases_N"/>
</dbReference>
<dbReference type="EMBL" id="JAHWXP010000004">
    <property type="protein sequence ID" value="MBY8338064.1"/>
    <property type="molecule type" value="Genomic_DNA"/>
</dbReference>
<evidence type="ECO:0000259" key="2">
    <source>
        <dbReference type="PROSITE" id="PS51278"/>
    </source>
</evidence>